<reference evidence="2" key="1">
    <citation type="submission" date="2016-11" db="UniProtKB">
        <authorList>
            <consortium name="WormBaseParasite"/>
        </authorList>
    </citation>
    <scope>IDENTIFICATION</scope>
</reference>
<protein>
    <submittedName>
        <fullName evidence="2">Ovule protein</fullName>
    </submittedName>
</protein>
<keyword evidence="1" id="KW-1185">Reference proteome</keyword>
<evidence type="ECO:0000313" key="2">
    <source>
        <dbReference type="WBParaSite" id="Hba_08543"/>
    </source>
</evidence>
<accession>A0A1I7WTN9</accession>
<sequence>MYINCELYLRYLFHVLCDRSVQYCLMLSNSQLVTLMKNNMSNNKTTTFYITLNQLSEIFKMLLSLSLHNVDDLNFRCPN</sequence>
<name>A0A1I7WTN9_HETBA</name>
<evidence type="ECO:0000313" key="1">
    <source>
        <dbReference type="Proteomes" id="UP000095283"/>
    </source>
</evidence>
<proteinExistence type="predicted"/>
<dbReference type="WBParaSite" id="Hba_08543">
    <property type="protein sequence ID" value="Hba_08543"/>
    <property type="gene ID" value="Hba_08543"/>
</dbReference>
<dbReference type="Proteomes" id="UP000095283">
    <property type="component" value="Unplaced"/>
</dbReference>
<organism evidence="1 2">
    <name type="scientific">Heterorhabditis bacteriophora</name>
    <name type="common">Entomopathogenic nematode worm</name>
    <dbReference type="NCBI Taxonomy" id="37862"/>
    <lineage>
        <taxon>Eukaryota</taxon>
        <taxon>Metazoa</taxon>
        <taxon>Ecdysozoa</taxon>
        <taxon>Nematoda</taxon>
        <taxon>Chromadorea</taxon>
        <taxon>Rhabditida</taxon>
        <taxon>Rhabditina</taxon>
        <taxon>Rhabditomorpha</taxon>
        <taxon>Strongyloidea</taxon>
        <taxon>Heterorhabditidae</taxon>
        <taxon>Heterorhabditis</taxon>
    </lineage>
</organism>
<dbReference type="AlphaFoldDB" id="A0A1I7WTN9"/>